<dbReference type="Proteomes" id="UP001139290">
    <property type="component" value="Unassembled WGS sequence"/>
</dbReference>
<evidence type="ECO:0000256" key="5">
    <source>
        <dbReference type="ARBA" id="ARBA00022692"/>
    </source>
</evidence>
<dbReference type="Gene3D" id="2.60.40.3110">
    <property type="match status" value="1"/>
</dbReference>
<keyword evidence="7 9" id="KW-0472">Membrane</keyword>
<keyword evidence="4" id="KW-1134">Transmembrane beta strand</keyword>
<keyword evidence="3 9" id="KW-0813">Transport</keyword>
<dbReference type="InterPro" id="IPR025885">
    <property type="entry name" value="PapC_N"/>
</dbReference>
<dbReference type="PANTHER" id="PTHR30451">
    <property type="entry name" value="OUTER MEMBRANE USHER PROTEIN"/>
    <property type="match status" value="1"/>
</dbReference>
<dbReference type="SUPFAM" id="SSF141729">
    <property type="entry name" value="FimD N-terminal domain-like"/>
    <property type="match status" value="1"/>
</dbReference>
<comment type="subcellular location">
    <subcellularLocation>
        <location evidence="1 9">Cell outer membrane</location>
        <topology evidence="1 9">Multi-pass membrane protein</topology>
    </subcellularLocation>
</comment>
<evidence type="ECO:0000256" key="4">
    <source>
        <dbReference type="ARBA" id="ARBA00022452"/>
    </source>
</evidence>
<accession>A0ABT1B7C2</accession>
<comment type="caution">
    <text evidence="12">The sequence shown here is derived from an EMBL/GenBank/DDBJ whole genome shotgun (WGS) entry which is preliminary data.</text>
</comment>
<dbReference type="InterPro" id="IPR043142">
    <property type="entry name" value="PapC-like_C_sf"/>
</dbReference>
<protein>
    <submittedName>
        <fullName evidence="12">Fimbria/pilus outer membrane usher protein</fullName>
    </submittedName>
</protein>
<name>A0ABT1B7C2_9ENTR</name>
<comment type="similarity">
    <text evidence="2 9">Belongs to the fimbrial export usher family.</text>
</comment>
<reference evidence="12" key="1">
    <citation type="submission" date="2021-11" db="EMBL/GenBank/DDBJ databases">
        <title>Citrobacter meridianamericanus sp. nov. isolated from soil.</title>
        <authorList>
            <person name="Furlan J.P.R."/>
            <person name="Stehling E.G."/>
        </authorList>
    </citation>
    <scope>NUCLEOTIDE SEQUENCE</scope>
    <source>
        <strain evidence="12">BR102</strain>
    </source>
</reference>
<evidence type="ECO:0000256" key="1">
    <source>
        <dbReference type="ARBA" id="ARBA00004571"/>
    </source>
</evidence>
<dbReference type="Gene3D" id="3.10.20.410">
    <property type="match status" value="1"/>
</dbReference>
<dbReference type="InterPro" id="IPR025949">
    <property type="entry name" value="PapC-like_C"/>
</dbReference>
<dbReference type="EMBL" id="JAJJVQ010000002">
    <property type="protein sequence ID" value="MCO5781428.1"/>
    <property type="molecule type" value="Genomic_DNA"/>
</dbReference>
<evidence type="ECO:0000256" key="7">
    <source>
        <dbReference type="ARBA" id="ARBA00023136"/>
    </source>
</evidence>
<evidence type="ECO:0000256" key="3">
    <source>
        <dbReference type="ARBA" id="ARBA00022448"/>
    </source>
</evidence>
<keyword evidence="8 9" id="KW-0998">Cell outer membrane</keyword>
<gene>
    <name evidence="12" type="ORF">LOD26_08810</name>
</gene>
<dbReference type="PROSITE" id="PS01151">
    <property type="entry name" value="FIMBRIAL_USHER"/>
    <property type="match status" value="1"/>
</dbReference>
<dbReference type="InterPro" id="IPR042186">
    <property type="entry name" value="FimD_plug_dom"/>
</dbReference>
<feature type="domain" description="PapC-like C-terminal" evidence="10">
    <location>
        <begin position="738"/>
        <end position="793"/>
    </location>
</feature>
<sequence>MFFILIIYSNCSNAAQEQIEFNTDVLDVADRSSVDLSKFSAGGYIMPGKYPMVIQIGESTLPEQLVEFYAESDDKSLPCVNKDIVDSLGFKKKFLSDLKWVRDNQCLDLSSLKGFSAKGDLSAGALYINVPQAYVEYVDENWEPSARWDEGLSGVMLDYNINAQRQYIYQGDNSTNVSANGVLGLNAGPWRLRADWQEQYEKSKFVTDSQFDFSRFYAYRALKDLQLKLVLGEDYFRSDVFDSFRFAGLSVRSDDSMLPPGLRGYAPEVRGIAQSNAKVTVSQKGRIIYQTQVAAGPFRIQDLGDTVNGKLDVKVQEEDGSVNTFQVDTAYVPYLTRPGTVRYKFASGRPSNMDHSVEGPLFASTEATYGVNNGWSIYGGGLFAKDYGIGAVGIGRDLLTFGAISLDISQSKAQVREYSLSGRSYRINYSKTFSDYDSQITFAGYRFSDKDFLSMGQFIDLLRDDAIYSRGRELYTVTFNQQLKKLNLNFFLNYSRQTYWDRQPDSTYSLTVSRYFDIGNFKNVNVSLSATKTKNNYQNDETSYYLGMSIPIGDRGSIGYNLQEDRGKVSTGLSYYNAIDDNNSYQVRAGLDNGDRSRASGYFQHDGDMASVTASAGYYNQSYRSLGLSMEGGVTATTQGIALHRINSPGDTRIMLDTGVAGIPVRAEYGGVIFTNRFGKAVSPDVQSYYKNSYYIDLNKLPDNAEAIVSLKQSALTEGAIGYQSFNVLAGSKAMAVIRFADGSYPPFGAMASNLKDISTGMVADNGVIWLAGMNPDETMKVAWGDGNTCEFTLPHEIPTAFDTKLLLLCK</sequence>
<dbReference type="Pfam" id="PF00577">
    <property type="entry name" value="Usher"/>
    <property type="match status" value="1"/>
</dbReference>
<evidence type="ECO:0000313" key="13">
    <source>
        <dbReference type="Proteomes" id="UP001139290"/>
    </source>
</evidence>
<dbReference type="Gene3D" id="2.60.40.2070">
    <property type="match status" value="1"/>
</dbReference>
<proteinExistence type="inferred from homology"/>
<dbReference type="PANTHER" id="PTHR30451:SF10">
    <property type="entry name" value="OUTER MEMBRANE USHER PROTEIN YFCU-RELATED"/>
    <property type="match status" value="1"/>
</dbReference>
<evidence type="ECO:0000313" key="12">
    <source>
        <dbReference type="EMBL" id="MCO5781428.1"/>
    </source>
</evidence>
<evidence type="ECO:0000256" key="9">
    <source>
        <dbReference type="RuleBase" id="RU003884"/>
    </source>
</evidence>
<keyword evidence="5 9" id="KW-0812">Transmembrane</keyword>
<dbReference type="Pfam" id="PF13953">
    <property type="entry name" value="PapC_C"/>
    <property type="match status" value="1"/>
</dbReference>
<evidence type="ECO:0000256" key="6">
    <source>
        <dbReference type="ARBA" id="ARBA00022729"/>
    </source>
</evidence>
<evidence type="ECO:0000259" key="10">
    <source>
        <dbReference type="Pfam" id="PF13953"/>
    </source>
</evidence>
<keyword evidence="9" id="KW-1029">Fimbrium biogenesis</keyword>
<evidence type="ECO:0000256" key="8">
    <source>
        <dbReference type="ARBA" id="ARBA00023237"/>
    </source>
</evidence>
<evidence type="ECO:0000259" key="11">
    <source>
        <dbReference type="Pfam" id="PF13954"/>
    </source>
</evidence>
<keyword evidence="13" id="KW-1185">Reference proteome</keyword>
<dbReference type="Pfam" id="PF13954">
    <property type="entry name" value="PapC_N"/>
    <property type="match status" value="1"/>
</dbReference>
<organism evidence="12 13">
    <name type="scientific">Citrobacter meridianamericanus</name>
    <dbReference type="NCBI Taxonomy" id="2894201"/>
    <lineage>
        <taxon>Bacteria</taxon>
        <taxon>Pseudomonadati</taxon>
        <taxon>Pseudomonadota</taxon>
        <taxon>Gammaproteobacteria</taxon>
        <taxon>Enterobacterales</taxon>
        <taxon>Enterobacteriaceae</taxon>
        <taxon>Citrobacter</taxon>
    </lineage>
</organism>
<feature type="domain" description="PapC N-terminal" evidence="11">
    <location>
        <begin position="20"/>
        <end position="163"/>
    </location>
</feature>
<evidence type="ECO:0000256" key="2">
    <source>
        <dbReference type="ARBA" id="ARBA00008064"/>
    </source>
</evidence>
<dbReference type="InterPro" id="IPR000015">
    <property type="entry name" value="Fimb_usher"/>
</dbReference>
<dbReference type="InterPro" id="IPR018030">
    <property type="entry name" value="Fimbrial_membr_usher_CS"/>
</dbReference>
<keyword evidence="6" id="KW-0732">Signal</keyword>
<dbReference type="InterPro" id="IPR037224">
    <property type="entry name" value="PapC_N_sf"/>
</dbReference>
<dbReference type="Gene3D" id="2.60.40.2610">
    <property type="entry name" value="Outer membrane usher protein FimD, plug domain"/>
    <property type="match status" value="1"/>
</dbReference>